<keyword evidence="2" id="KW-0964">Secreted</keyword>
<protein>
    <submittedName>
        <fullName evidence="3">Calcium-binding protein</fullName>
    </submittedName>
</protein>
<gene>
    <name evidence="3" type="ORF">ELH98_37185</name>
</gene>
<accession>A0ABY1WXC3</accession>
<dbReference type="SUPFAM" id="SSF51120">
    <property type="entry name" value="beta-Roll"/>
    <property type="match status" value="1"/>
</dbReference>
<comment type="caution">
    <text evidence="3">The sequence shown here is derived from an EMBL/GenBank/DDBJ whole genome shotgun (WGS) entry which is preliminary data.</text>
</comment>
<dbReference type="PROSITE" id="PS00330">
    <property type="entry name" value="HEMOLYSIN_CALCIUM"/>
    <property type="match status" value="1"/>
</dbReference>
<evidence type="ECO:0000256" key="1">
    <source>
        <dbReference type="ARBA" id="ARBA00004613"/>
    </source>
</evidence>
<dbReference type="Proteomes" id="UP000291659">
    <property type="component" value="Unassembled WGS sequence"/>
</dbReference>
<keyword evidence="4" id="KW-1185">Reference proteome</keyword>
<dbReference type="RefSeq" id="WP_130692826.1">
    <property type="nucleotide sequence ID" value="NZ_SINW01000013.1"/>
</dbReference>
<dbReference type="Gene3D" id="2.150.10.10">
    <property type="entry name" value="Serralysin-like metalloprotease, C-terminal"/>
    <property type="match status" value="2"/>
</dbReference>
<organism evidence="3 4">
    <name type="scientific">Rhizobium ruizarguesonis</name>
    <dbReference type="NCBI Taxonomy" id="2081791"/>
    <lineage>
        <taxon>Bacteria</taxon>
        <taxon>Pseudomonadati</taxon>
        <taxon>Pseudomonadota</taxon>
        <taxon>Alphaproteobacteria</taxon>
        <taxon>Hyphomicrobiales</taxon>
        <taxon>Rhizobiaceae</taxon>
        <taxon>Rhizobium/Agrobacterium group</taxon>
        <taxon>Rhizobium</taxon>
    </lineage>
</organism>
<dbReference type="PANTHER" id="PTHR38340:SF1">
    <property type="entry name" value="S-LAYER PROTEIN"/>
    <property type="match status" value="1"/>
</dbReference>
<comment type="subcellular location">
    <subcellularLocation>
        <location evidence="1">Secreted</location>
    </subcellularLocation>
</comment>
<evidence type="ECO:0000313" key="3">
    <source>
        <dbReference type="EMBL" id="TAX64076.1"/>
    </source>
</evidence>
<dbReference type="PRINTS" id="PR00313">
    <property type="entry name" value="CABNDNGRPT"/>
</dbReference>
<dbReference type="PANTHER" id="PTHR38340">
    <property type="entry name" value="S-LAYER PROTEIN"/>
    <property type="match status" value="1"/>
</dbReference>
<dbReference type="Pfam" id="PF00353">
    <property type="entry name" value="HemolysinCabind"/>
    <property type="match status" value="2"/>
</dbReference>
<name>A0ABY1WXC3_9HYPH</name>
<reference evidence="3 4" key="1">
    <citation type="submission" date="2019-02" db="EMBL/GenBank/DDBJ databases">
        <title>The genomic architecture of introgression among sibling species of bacteria.</title>
        <authorList>
            <person name="Cavassim M.I.A."/>
            <person name="Moeskjaer S."/>
            <person name="Moslemi C."/>
            <person name="Fields B."/>
            <person name="Bachmann A."/>
            <person name="Vilhjalmsson B."/>
            <person name="Schierup M.H."/>
            <person name="Young J.P.W."/>
            <person name="Andersen S.U."/>
        </authorList>
    </citation>
    <scope>NUCLEOTIDE SEQUENCE [LARGE SCALE GENOMIC DNA]</scope>
    <source>
        <strain evidence="3 4">SM141A</strain>
    </source>
</reference>
<dbReference type="InterPro" id="IPR018511">
    <property type="entry name" value="Hemolysin-typ_Ca-bd_CS"/>
</dbReference>
<proteinExistence type="predicted"/>
<dbReference type="EMBL" id="SIOX01000013">
    <property type="protein sequence ID" value="TAX64076.1"/>
    <property type="molecule type" value="Genomic_DNA"/>
</dbReference>
<evidence type="ECO:0000256" key="2">
    <source>
        <dbReference type="ARBA" id="ARBA00022525"/>
    </source>
</evidence>
<dbReference type="InterPro" id="IPR050557">
    <property type="entry name" value="RTX_toxin/Mannuronan_C5-epim"/>
</dbReference>
<evidence type="ECO:0000313" key="4">
    <source>
        <dbReference type="Proteomes" id="UP000291659"/>
    </source>
</evidence>
<dbReference type="InterPro" id="IPR011049">
    <property type="entry name" value="Serralysin-like_metalloprot_C"/>
</dbReference>
<sequence>MGIQAVLGKLSWVNATPEEQGRIEGIISDLYRVSPNARDIFDLLAGSNKTLTFEHEFQTKAKPGEFLVKYNPTSVEGKCLIGSDGTVSTYSFEQALMHEIIHAVVGTSDGEKDGLPPNLLTGKYDYVGDTVPIEQLIVTDMTADPLLDPLYVDRASYHSTLYDWEVETLDSVVGESLTFGDPVKLVLVDDLGAELHGDAIDTRDLSDPVLLIGLDGSDLIHAGAGNDYLYGGVGGDTMFGGDGDDWVTGYADDDKLFGEAGSDYIVGGANNDILIGGFGDPDHLDLSTLHTEWYDGEQDFLVGGEGMDTFYIFATEGFYGSVTSNQITWDAIGKSDWIDKSDNDFVANIQIVQDNVWANFALTSGMVAAALSGYNGAPYLFGSTTFNTGGGSFQEDVLGKMVDGFFVVYTEVVDAKKILCVFPSLPEPEEQLAAETTFASDGFELWQSAQRSFDADLLLV</sequence>
<dbReference type="InterPro" id="IPR001343">
    <property type="entry name" value="Hemolysn_Ca-bd"/>
</dbReference>